<evidence type="ECO:0000313" key="1">
    <source>
        <dbReference type="EMBL" id="MCI30519.1"/>
    </source>
</evidence>
<sequence length="31" mass="3613">DSRICSQFSSISSHSTVEFEFRATFRGICKW</sequence>
<dbReference type="Proteomes" id="UP000265520">
    <property type="component" value="Unassembled WGS sequence"/>
</dbReference>
<name>A0A392R2Q7_9FABA</name>
<accession>A0A392R2Q7</accession>
<dbReference type="AlphaFoldDB" id="A0A392R2Q7"/>
<reference evidence="1 2" key="1">
    <citation type="journal article" date="2018" name="Front. Plant Sci.">
        <title>Red Clover (Trifolium pratense) and Zigzag Clover (T. medium) - A Picture of Genomic Similarities and Differences.</title>
        <authorList>
            <person name="Dluhosova J."/>
            <person name="Istvanek J."/>
            <person name="Nedelnik J."/>
            <person name="Repkova J."/>
        </authorList>
    </citation>
    <scope>NUCLEOTIDE SEQUENCE [LARGE SCALE GENOMIC DNA]</scope>
    <source>
        <strain evidence="2">cv. 10/8</strain>
        <tissue evidence="1">Leaf</tissue>
    </source>
</reference>
<protein>
    <submittedName>
        <fullName evidence="1">Uncharacterized protein</fullName>
    </submittedName>
</protein>
<keyword evidence="2" id="KW-1185">Reference proteome</keyword>
<evidence type="ECO:0000313" key="2">
    <source>
        <dbReference type="Proteomes" id="UP000265520"/>
    </source>
</evidence>
<proteinExistence type="predicted"/>
<dbReference type="EMBL" id="LXQA010180236">
    <property type="protein sequence ID" value="MCI30519.1"/>
    <property type="molecule type" value="Genomic_DNA"/>
</dbReference>
<organism evidence="1 2">
    <name type="scientific">Trifolium medium</name>
    <dbReference type="NCBI Taxonomy" id="97028"/>
    <lineage>
        <taxon>Eukaryota</taxon>
        <taxon>Viridiplantae</taxon>
        <taxon>Streptophyta</taxon>
        <taxon>Embryophyta</taxon>
        <taxon>Tracheophyta</taxon>
        <taxon>Spermatophyta</taxon>
        <taxon>Magnoliopsida</taxon>
        <taxon>eudicotyledons</taxon>
        <taxon>Gunneridae</taxon>
        <taxon>Pentapetalae</taxon>
        <taxon>rosids</taxon>
        <taxon>fabids</taxon>
        <taxon>Fabales</taxon>
        <taxon>Fabaceae</taxon>
        <taxon>Papilionoideae</taxon>
        <taxon>50 kb inversion clade</taxon>
        <taxon>NPAAA clade</taxon>
        <taxon>Hologalegina</taxon>
        <taxon>IRL clade</taxon>
        <taxon>Trifolieae</taxon>
        <taxon>Trifolium</taxon>
    </lineage>
</organism>
<comment type="caution">
    <text evidence="1">The sequence shown here is derived from an EMBL/GenBank/DDBJ whole genome shotgun (WGS) entry which is preliminary data.</text>
</comment>
<feature type="non-terminal residue" evidence="1">
    <location>
        <position position="1"/>
    </location>
</feature>